<reference evidence="3 4" key="1">
    <citation type="journal article" date="2013" name="Int. J. Syst. Evol. Microbiol.">
        <title>Celerinatantimonas yamalensis sp. nov., a cold-adapted diazotrophic bacterium from a cold permafrost brine.</title>
        <authorList>
            <person name="Shcherbakova V."/>
            <person name="Chuvilskaya N."/>
            <person name="Rivkina E."/>
            <person name="Demidov N."/>
            <person name="Uchaeva V."/>
            <person name="Suetin S."/>
            <person name="Suzina N."/>
            <person name="Gilichinsky D."/>
        </authorList>
    </citation>
    <scope>NUCLEOTIDE SEQUENCE [LARGE SCALE GENOMIC DNA]</scope>
    <source>
        <strain evidence="3 4">C7</strain>
    </source>
</reference>
<dbReference type="PIRSF" id="PIRSF016184">
    <property type="entry name" value="PhzC_PhzF"/>
    <property type="match status" value="1"/>
</dbReference>
<keyword evidence="4" id="KW-1185">Reference proteome</keyword>
<dbReference type="EMBL" id="JBEQCT010000003">
    <property type="protein sequence ID" value="MFM2485209.1"/>
    <property type="molecule type" value="Genomic_DNA"/>
</dbReference>
<comment type="similarity">
    <text evidence="1">Belongs to the PhzF family.</text>
</comment>
<dbReference type="InterPro" id="IPR003719">
    <property type="entry name" value="Phenazine_PhzF-like"/>
</dbReference>
<evidence type="ECO:0000313" key="4">
    <source>
        <dbReference type="Proteomes" id="UP001629953"/>
    </source>
</evidence>
<dbReference type="PANTHER" id="PTHR13774">
    <property type="entry name" value="PHENAZINE BIOSYNTHESIS PROTEIN"/>
    <property type="match status" value="1"/>
</dbReference>
<dbReference type="NCBIfam" id="NF007625">
    <property type="entry name" value="PRK10281.1"/>
    <property type="match status" value="1"/>
</dbReference>
<dbReference type="Proteomes" id="UP001629953">
    <property type="component" value="Unassembled WGS sequence"/>
</dbReference>
<dbReference type="SUPFAM" id="SSF54506">
    <property type="entry name" value="Diaminopimelate epimerase-like"/>
    <property type="match status" value="1"/>
</dbReference>
<dbReference type="PANTHER" id="PTHR13774:SF39">
    <property type="entry name" value="BIOSYNTHESIS PROTEIN, PUTATIVE-RELATED"/>
    <property type="match status" value="1"/>
</dbReference>
<proteinExistence type="inferred from homology"/>
<evidence type="ECO:0000313" key="3">
    <source>
        <dbReference type="EMBL" id="MFM2485209.1"/>
    </source>
</evidence>
<protein>
    <submittedName>
        <fullName evidence="3">PhzF family isomerase</fullName>
    </submittedName>
</protein>
<dbReference type="GO" id="GO:0016853">
    <property type="term" value="F:isomerase activity"/>
    <property type="evidence" value="ECO:0007669"/>
    <property type="project" value="UniProtKB-KW"/>
</dbReference>
<dbReference type="RefSeq" id="WP_408623419.1">
    <property type="nucleotide sequence ID" value="NZ_JBEQCT010000003.1"/>
</dbReference>
<dbReference type="Gene3D" id="3.10.310.10">
    <property type="entry name" value="Diaminopimelate Epimerase, Chain A, domain 1"/>
    <property type="match status" value="2"/>
</dbReference>
<dbReference type="NCBIfam" id="TIGR00654">
    <property type="entry name" value="PhzF_family"/>
    <property type="match status" value="1"/>
</dbReference>
<keyword evidence="2 3" id="KW-0413">Isomerase</keyword>
<comment type="caution">
    <text evidence="3">The sequence shown here is derived from an EMBL/GenBank/DDBJ whole genome shotgun (WGS) entry which is preliminary data.</text>
</comment>
<sequence length="303" mass="32631">MKRVVYQIDAFTSTRFTGNPAGVVINAEALSKHQMQALARELNNSETAFISRAQSLDHDVWIRYFTPTAEVPVCGHATIASGYAIWREQLNYPNPLRIKTGAGILSLSLEVDEKSDSCKVSMIQGKIQISAPVSVDLRTQILEALGIANCDLEESCPIEMASTGHSKIMIGIHSKSKLDSLAPNMDLLRSISKKIECNGFYVFTFDSGESGVLVSGRMFAPAIGINEDPVTGNANGPLGAYLISNRIFAASENGTFSFVGKQGEAIGRTGYVGVVVDTDENGMPTEVTISGEAVVVFRCEIDI</sequence>
<gene>
    <name evidence="3" type="ORF">ABUE30_09060</name>
</gene>
<evidence type="ECO:0000256" key="1">
    <source>
        <dbReference type="ARBA" id="ARBA00008270"/>
    </source>
</evidence>
<accession>A0ABW9G6A9</accession>
<evidence type="ECO:0000256" key="2">
    <source>
        <dbReference type="ARBA" id="ARBA00023235"/>
    </source>
</evidence>
<organism evidence="3 4">
    <name type="scientific">Celerinatantimonas yamalensis</name>
    <dbReference type="NCBI Taxonomy" id="559956"/>
    <lineage>
        <taxon>Bacteria</taxon>
        <taxon>Pseudomonadati</taxon>
        <taxon>Pseudomonadota</taxon>
        <taxon>Gammaproteobacteria</taxon>
        <taxon>Celerinatantimonadaceae</taxon>
        <taxon>Celerinatantimonas</taxon>
    </lineage>
</organism>
<name>A0ABW9G6A9_9GAMM</name>
<dbReference type="Pfam" id="PF02567">
    <property type="entry name" value="PhzC-PhzF"/>
    <property type="match status" value="1"/>
</dbReference>